<evidence type="ECO:0000313" key="7">
    <source>
        <dbReference type="EMBL" id="CAB4760516.1"/>
    </source>
</evidence>
<dbReference type="InterPro" id="IPR011006">
    <property type="entry name" value="CheY-like_superfamily"/>
</dbReference>
<evidence type="ECO:0000256" key="3">
    <source>
        <dbReference type="ARBA" id="ARBA00023015"/>
    </source>
</evidence>
<evidence type="ECO:0000256" key="1">
    <source>
        <dbReference type="ARBA" id="ARBA00022553"/>
    </source>
</evidence>
<evidence type="ECO:0000256" key="4">
    <source>
        <dbReference type="ARBA" id="ARBA00023125"/>
    </source>
</evidence>
<dbReference type="InterPro" id="IPR039420">
    <property type="entry name" value="WalR-like"/>
</dbReference>
<dbReference type="AlphaFoldDB" id="A0A6J6ULV9"/>
<dbReference type="Pfam" id="PF00072">
    <property type="entry name" value="Response_reg"/>
    <property type="match status" value="1"/>
</dbReference>
<feature type="domain" description="Response regulatory" evidence="6">
    <location>
        <begin position="8"/>
        <end position="124"/>
    </location>
</feature>
<keyword evidence="2" id="KW-0902">Two-component regulatory system</keyword>
<keyword evidence="3" id="KW-0805">Transcription regulation</keyword>
<dbReference type="SUPFAM" id="SSF52172">
    <property type="entry name" value="CheY-like"/>
    <property type="match status" value="1"/>
</dbReference>
<evidence type="ECO:0000256" key="2">
    <source>
        <dbReference type="ARBA" id="ARBA00023012"/>
    </source>
</evidence>
<dbReference type="GO" id="GO:0006355">
    <property type="term" value="P:regulation of DNA-templated transcription"/>
    <property type="evidence" value="ECO:0007669"/>
    <property type="project" value="TreeGrafter"/>
</dbReference>
<proteinExistence type="predicted"/>
<gene>
    <name evidence="7" type="ORF">UFOPK2761_02605</name>
</gene>
<dbReference type="PROSITE" id="PS50110">
    <property type="entry name" value="RESPONSE_REGULATORY"/>
    <property type="match status" value="1"/>
</dbReference>
<dbReference type="Gene3D" id="3.40.50.2300">
    <property type="match status" value="1"/>
</dbReference>
<dbReference type="PANTHER" id="PTHR48111:SF1">
    <property type="entry name" value="TWO-COMPONENT RESPONSE REGULATOR ORR33"/>
    <property type="match status" value="1"/>
</dbReference>
<dbReference type="EMBL" id="CAEZYQ010000023">
    <property type="protein sequence ID" value="CAB4760516.1"/>
    <property type="molecule type" value="Genomic_DNA"/>
</dbReference>
<protein>
    <submittedName>
        <fullName evidence="7">Unannotated protein</fullName>
    </submittedName>
</protein>
<evidence type="ECO:0000256" key="5">
    <source>
        <dbReference type="ARBA" id="ARBA00023163"/>
    </source>
</evidence>
<keyword evidence="1" id="KW-0597">Phosphoprotein</keyword>
<dbReference type="GO" id="GO:0000156">
    <property type="term" value="F:phosphorelay response regulator activity"/>
    <property type="evidence" value="ECO:0007669"/>
    <property type="project" value="TreeGrafter"/>
</dbReference>
<dbReference type="GO" id="GO:0000976">
    <property type="term" value="F:transcription cis-regulatory region binding"/>
    <property type="evidence" value="ECO:0007669"/>
    <property type="project" value="TreeGrafter"/>
</dbReference>
<dbReference type="GO" id="GO:0032993">
    <property type="term" value="C:protein-DNA complex"/>
    <property type="evidence" value="ECO:0007669"/>
    <property type="project" value="TreeGrafter"/>
</dbReference>
<dbReference type="GO" id="GO:0005829">
    <property type="term" value="C:cytosol"/>
    <property type="evidence" value="ECO:0007669"/>
    <property type="project" value="TreeGrafter"/>
</dbReference>
<dbReference type="CDD" id="cd17574">
    <property type="entry name" value="REC_OmpR"/>
    <property type="match status" value="1"/>
</dbReference>
<dbReference type="InterPro" id="IPR001789">
    <property type="entry name" value="Sig_transdc_resp-reg_receiver"/>
</dbReference>
<keyword evidence="4" id="KW-0238">DNA-binding</keyword>
<dbReference type="PANTHER" id="PTHR48111">
    <property type="entry name" value="REGULATOR OF RPOS"/>
    <property type="match status" value="1"/>
</dbReference>
<keyword evidence="5" id="KW-0804">Transcription</keyword>
<organism evidence="7">
    <name type="scientific">freshwater metagenome</name>
    <dbReference type="NCBI Taxonomy" id="449393"/>
    <lineage>
        <taxon>unclassified sequences</taxon>
        <taxon>metagenomes</taxon>
        <taxon>ecological metagenomes</taxon>
    </lineage>
</organism>
<sequence length="134" mass="14528">MNQDGAPILLVAEDDPDLLELLVAALRMTGHEVLAARDGMQALALLRSRPIDLAVLDVLMPRMTGLEVVREVRSDRSIDQPVLLMLSALCSRSDVRAGLIAGADDYLAKPFDLGELIDRVDVLLTERAVSVPSI</sequence>
<evidence type="ECO:0000259" key="6">
    <source>
        <dbReference type="PROSITE" id="PS50110"/>
    </source>
</evidence>
<dbReference type="SMART" id="SM00448">
    <property type="entry name" value="REC"/>
    <property type="match status" value="1"/>
</dbReference>
<accession>A0A6J6ULV9</accession>
<name>A0A6J6ULV9_9ZZZZ</name>
<reference evidence="7" key="1">
    <citation type="submission" date="2020-05" db="EMBL/GenBank/DDBJ databases">
        <authorList>
            <person name="Chiriac C."/>
            <person name="Salcher M."/>
            <person name="Ghai R."/>
            <person name="Kavagutti S V."/>
        </authorList>
    </citation>
    <scope>NUCLEOTIDE SEQUENCE</scope>
</reference>